<feature type="domain" description="Protein kinase" evidence="11">
    <location>
        <begin position="48"/>
        <end position="400"/>
    </location>
</feature>
<keyword evidence="4 9" id="KW-0547">Nucleotide-binding</keyword>
<gene>
    <name evidence="12" type="ORF">M421DRAFT_51796</name>
</gene>
<keyword evidence="3" id="KW-0808">Transferase</keyword>
<evidence type="ECO:0000256" key="6">
    <source>
        <dbReference type="ARBA" id="ARBA00022840"/>
    </source>
</evidence>
<dbReference type="Pfam" id="PF00069">
    <property type="entry name" value="Pkinase"/>
    <property type="match status" value="2"/>
</dbReference>
<dbReference type="InterPro" id="IPR000719">
    <property type="entry name" value="Prot_kinase_dom"/>
</dbReference>
<dbReference type="InterPro" id="IPR051334">
    <property type="entry name" value="SRPK"/>
</dbReference>
<sequence>MLAQPSQLDLPMDWPTHICDIDAEPLHRYHKGGYHPVHLGDCLSDGRYKVLHKLGWGGYSTVWAARDTRNQAYVAVKIAVSEPNYQNRETAVLRTIAAKHSDQPRYQHLMKMQDSFQISGPNGTHECLVLELLGPSVADFLDAHSSIERLPGTLAKTIAKQALLGLCSLHEQEIAHADLHTRNLAFAIPTVQALREEEFLQKLGQPETGDVQRKDGQPLGPGAPRYLVRPTSYPTDVKSSLGLIKIVDFGQSFLRDECPGVLNTPLPVRAPEIIFKDKVDYRVDLWSMACLLFELIVGQPLFDSFMTTPAILVRQMLETVNDDLPDCWKRDWYAMKETLPDSSSTCSLQDWLEEMYFDGERREDMSREDIVRVGVLIGSMLRMEPTARAPAKAVVQDAWFQRK</sequence>
<evidence type="ECO:0000256" key="10">
    <source>
        <dbReference type="SAM" id="MobiDB-lite"/>
    </source>
</evidence>
<evidence type="ECO:0000256" key="4">
    <source>
        <dbReference type="ARBA" id="ARBA00022741"/>
    </source>
</evidence>
<proteinExistence type="predicted"/>
<dbReference type="PANTHER" id="PTHR47634">
    <property type="entry name" value="PROTEIN KINASE DOMAIN-CONTAINING PROTEIN-RELATED"/>
    <property type="match status" value="1"/>
</dbReference>
<evidence type="ECO:0000313" key="13">
    <source>
        <dbReference type="Proteomes" id="UP000800082"/>
    </source>
</evidence>
<evidence type="ECO:0000256" key="1">
    <source>
        <dbReference type="ARBA" id="ARBA00012513"/>
    </source>
</evidence>
<comment type="catalytic activity">
    <reaction evidence="7">
        <text>L-threonyl-[protein] + ATP = O-phospho-L-threonyl-[protein] + ADP + H(+)</text>
        <dbReference type="Rhea" id="RHEA:46608"/>
        <dbReference type="Rhea" id="RHEA-COMP:11060"/>
        <dbReference type="Rhea" id="RHEA-COMP:11605"/>
        <dbReference type="ChEBI" id="CHEBI:15378"/>
        <dbReference type="ChEBI" id="CHEBI:30013"/>
        <dbReference type="ChEBI" id="CHEBI:30616"/>
        <dbReference type="ChEBI" id="CHEBI:61977"/>
        <dbReference type="ChEBI" id="CHEBI:456216"/>
        <dbReference type="EC" id="2.7.11.1"/>
    </reaction>
</comment>
<comment type="catalytic activity">
    <reaction evidence="8">
        <text>L-seryl-[protein] + ATP = O-phospho-L-seryl-[protein] + ADP + H(+)</text>
        <dbReference type="Rhea" id="RHEA:17989"/>
        <dbReference type="Rhea" id="RHEA-COMP:9863"/>
        <dbReference type="Rhea" id="RHEA-COMP:11604"/>
        <dbReference type="ChEBI" id="CHEBI:15378"/>
        <dbReference type="ChEBI" id="CHEBI:29999"/>
        <dbReference type="ChEBI" id="CHEBI:30616"/>
        <dbReference type="ChEBI" id="CHEBI:83421"/>
        <dbReference type="ChEBI" id="CHEBI:456216"/>
        <dbReference type="EC" id="2.7.11.1"/>
    </reaction>
</comment>
<dbReference type="GO" id="GO:0000245">
    <property type="term" value="P:spliceosomal complex assembly"/>
    <property type="evidence" value="ECO:0007669"/>
    <property type="project" value="TreeGrafter"/>
</dbReference>
<dbReference type="GO" id="GO:0050684">
    <property type="term" value="P:regulation of mRNA processing"/>
    <property type="evidence" value="ECO:0007669"/>
    <property type="project" value="TreeGrafter"/>
</dbReference>
<evidence type="ECO:0000313" key="12">
    <source>
        <dbReference type="EMBL" id="KAF1933553.1"/>
    </source>
</evidence>
<keyword evidence="2" id="KW-0723">Serine/threonine-protein kinase</keyword>
<organism evidence="12 13">
    <name type="scientific">Didymella exigua CBS 183.55</name>
    <dbReference type="NCBI Taxonomy" id="1150837"/>
    <lineage>
        <taxon>Eukaryota</taxon>
        <taxon>Fungi</taxon>
        <taxon>Dikarya</taxon>
        <taxon>Ascomycota</taxon>
        <taxon>Pezizomycotina</taxon>
        <taxon>Dothideomycetes</taxon>
        <taxon>Pleosporomycetidae</taxon>
        <taxon>Pleosporales</taxon>
        <taxon>Pleosporineae</taxon>
        <taxon>Didymellaceae</taxon>
        <taxon>Didymella</taxon>
    </lineage>
</organism>
<keyword evidence="13" id="KW-1185">Reference proteome</keyword>
<dbReference type="SUPFAM" id="SSF56112">
    <property type="entry name" value="Protein kinase-like (PK-like)"/>
    <property type="match status" value="1"/>
</dbReference>
<feature type="binding site" evidence="9">
    <location>
        <position position="77"/>
    </location>
    <ligand>
        <name>ATP</name>
        <dbReference type="ChEBI" id="CHEBI:30616"/>
    </ligand>
</feature>
<dbReference type="GeneID" id="54352633"/>
<dbReference type="GO" id="GO:0004674">
    <property type="term" value="F:protein serine/threonine kinase activity"/>
    <property type="evidence" value="ECO:0007669"/>
    <property type="project" value="UniProtKB-KW"/>
</dbReference>
<dbReference type="Gene3D" id="1.10.510.10">
    <property type="entry name" value="Transferase(Phosphotransferase) domain 1"/>
    <property type="match status" value="1"/>
</dbReference>
<keyword evidence="6 9" id="KW-0067">ATP-binding</keyword>
<evidence type="ECO:0000256" key="9">
    <source>
        <dbReference type="PROSITE-ProRule" id="PRU10141"/>
    </source>
</evidence>
<evidence type="ECO:0000256" key="2">
    <source>
        <dbReference type="ARBA" id="ARBA00022527"/>
    </source>
</evidence>
<dbReference type="PROSITE" id="PS50011">
    <property type="entry name" value="PROTEIN_KINASE_DOM"/>
    <property type="match status" value="1"/>
</dbReference>
<evidence type="ECO:0000256" key="7">
    <source>
        <dbReference type="ARBA" id="ARBA00047899"/>
    </source>
</evidence>
<dbReference type="PROSITE" id="PS00107">
    <property type="entry name" value="PROTEIN_KINASE_ATP"/>
    <property type="match status" value="1"/>
</dbReference>
<dbReference type="PANTHER" id="PTHR47634:SF9">
    <property type="entry name" value="PROTEIN KINASE DOMAIN-CONTAINING PROTEIN-RELATED"/>
    <property type="match status" value="1"/>
</dbReference>
<dbReference type="EC" id="2.7.11.1" evidence="1"/>
<dbReference type="EMBL" id="ML978957">
    <property type="protein sequence ID" value="KAF1933553.1"/>
    <property type="molecule type" value="Genomic_DNA"/>
</dbReference>
<keyword evidence="5 12" id="KW-0418">Kinase</keyword>
<feature type="region of interest" description="Disordered" evidence="10">
    <location>
        <begin position="205"/>
        <end position="225"/>
    </location>
</feature>
<evidence type="ECO:0000256" key="8">
    <source>
        <dbReference type="ARBA" id="ARBA00048679"/>
    </source>
</evidence>
<dbReference type="InterPro" id="IPR011009">
    <property type="entry name" value="Kinase-like_dom_sf"/>
</dbReference>
<evidence type="ECO:0000256" key="5">
    <source>
        <dbReference type="ARBA" id="ARBA00022777"/>
    </source>
</evidence>
<reference evidence="12" key="1">
    <citation type="journal article" date="2020" name="Stud. Mycol.">
        <title>101 Dothideomycetes genomes: a test case for predicting lifestyles and emergence of pathogens.</title>
        <authorList>
            <person name="Haridas S."/>
            <person name="Albert R."/>
            <person name="Binder M."/>
            <person name="Bloem J."/>
            <person name="Labutti K."/>
            <person name="Salamov A."/>
            <person name="Andreopoulos B."/>
            <person name="Baker S."/>
            <person name="Barry K."/>
            <person name="Bills G."/>
            <person name="Bluhm B."/>
            <person name="Cannon C."/>
            <person name="Castanera R."/>
            <person name="Culley D."/>
            <person name="Daum C."/>
            <person name="Ezra D."/>
            <person name="Gonzalez J."/>
            <person name="Henrissat B."/>
            <person name="Kuo A."/>
            <person name="Liang C."/>
            <person name="Lipzen A."/>
            <person name="Lutzoni F."/>
            <person name="Magnuson J."/>
            <person name="Mondo S."/>
            <person name="Nolan M."/>
            <person name="Ohm R."/>
            <person name="Pangilinan J."/>
            <person name="Park H.-J."/>
            <person name="Ramirez L."/>
            <person name="Alfaro M."/>
            <person name="Sun H."/>
            <person name="Tritt A."/>
            <person name="Yoshinaga Y."/>
            <person name="Zwiers L.-H."/>
            <person name="Turgeon B."/>
            <person name="Goodwin S."/>
            <person name="Spatafora J."/>
            <person name="Crous P."/>
            <person name="Grigoriev I."/>
        </authorList>
    </citation>
    <scope>NUCLEOTIDE SEQUENCE</scope>
    <source>
        <strain evidence="12">CBS 183.55</strain>
    </source>
</reference>
<dbReference type="Proteomes" id="UP000800082">
    <property type="component" value="Unassembled WGS sequence"/>
</dbReference>
<name>A0A6A5S0Z5_9PLEO</name>
<dbReference type="RefSeq" id="XP_033453801.1">
    <property type="nucleotide sequence ID" value="XM_033594965.1"/>
</dbReference>
<evidence type="ECO:0000259" key="11">
    <source>
        <dbReference type="PROSITE" id="PS50011"/>
    </source>
</evidence>
<dbReference type="OrthoDB" id="5979581at2759"/>
<dbReference type="GO" id="GO:0005524">
    <property type="term" value="F:ATP binding"/>
    <property type="evidence" value="ECO:0007669"/>
    <property type="project" value="UniProtKB-UniRule"/>
</dbReference>
<dbReference type="InterPro" id="IPR017441">
    <property type="entry name" value="Protein_kinase_ATP_BS"/>
</dbReference>
<dbReference type="SMART" id="SM00220">
    <property type="entry name" value="S_TKc"/>
    <property type="match status" value="1"/>
</dbReference>
<dbReference type="Gene3D" id="3.30.200.20">
    <property type="entry name" value="Phosphorylase Kinase, domain 1"/>
    <property type="match status" value="1"/>
</dbReference>
<dbReference type="AlphaFoldDB" id="A0A6A5S0Z5"/>
<evidence type="ECO:0000256" key="3">
    <source>
        <dbReference type="ARBA" id="ARBA00022679"/>
    </source>
</evidence>
<accession>A0A6A5S0Z5</accession>
<protein>
    <recommendedName>
        <fullName evidence="1">non-specific serine/threonine protein kinase</fullName>
        <ecNumber evidence="1">2.7.11.1</ecNumber>
    </recommendedName>
</protein>